<comment type="catalytic activity">
    <reaction evidence="13 14">
        <text>L-threonylcarbamoyladenylate + adenosine(37) in tRNA = N(6)-L-threonylcarbamoyladenosine(37) in tRNA + AMP + H(+)</text>
        <dbReference type="Rhea" id="RHEA:37059"/>
        <dbReference type="Rhea" id="RHEA-COMP:10162"/>
        <dbReference type="Rhea" id="RHEA-COMP:10163"/>
        <dbReference type="ChEBI" id="CHEBI:15378"/>
        <dbReference type="ChEBI" id="CHEBI:73682"/>
        <dbReference type="ChEBI" id="CHEBI:74411"/>
        <dbReference type="ChEBI" id="CHEBI:74418"/>
        <dbReference type="ChEBI" id="CHEBI:456215"/>
        <dbReference type="EC" id="2.3.1.234"/>
    </reaction>
</comment>
<dbReference type="Pfam" id="PF00814">
    <property type="entry name" value="TsaD"/>
    <property type="match status" value="1"/>
</dbReference>
<dbReference type="PANTHER" id="PTHR45937">
    <property type="entry name" value="ASPARAGINE SYNTHETASE DOMAIN-CONTAINING PROTEIN 1"/>
    <property type="match status" value="1"/>
</dbReference>
<dbReference type="CDD" id="cd24134">
    <property type="entry name" value="ASKHA_NBD_OSGEPL1_QRI7_euk"/>
    <property type="match status" value="1"/>
</dbReference>
<dbReference type="Gene3D" id="3.60.20.10">
    <property type="entry name" value="Glutamine Phosphoribosylpyrophosphate, subunit 1, domain 1"/>
    <property type="match status" value="1"/>
</dbReference>
<dbReference type="SUPFAM" id="SSF56235">
    <property type="entry name" value="N-terminal nucleophile aminohydrolases (Ntn hydrolases)"/>
    <property type="match status" value="1"/>
</dbReference>
<dbReference type="InterPro" id="IPR000905">
    <property type="entry name" value="Gcp-like_dom"/>
</dbReference>
<dbReference type="Gene3D" id="3.30.420.40">
    <property type="match status" value="2"/>
</dbReference>
<gene>
    <name evidence="16" type="ORF">JZ751_029497</name>
</gene>
<dbReference type="GO" id="GO:0046872">
    <property type="term" value="F:metal ion binding"/>
    <property type="evidence" value="ECO:0007669"/>
    <property type="project" value="UniProtKB-KW"/>
</dbReference>
<dbReference type="CDD" id="cd01991">
    <property type="entry name" value="Asn_synthase_B_C"/>
    <property type="match status" value="1"/>
</dbReference>
<name>A0A8T2P6M2_9TELE</name>
<dbReference type="InterPro" id="IPR001962">
    <property type="entry name" value="Asn_synthase"/>
</dbReference>
<dbReference type="SUPFAM" id="SSF53067">
    <property type="entry name" value="Actin-like ATPase domain"/>
    <property type="match status" value="1"/>
</dbReference>
<evidence type="ECO:0000256" key="1">
    <source>
        <dbReference type="ARBA" id="ARBA00004173"/>
    </source>
</evidence>
<dbReference type="EMBL" id="JAFBMS010000010">
    <property type="protein sequence ID" value="KAG9349173.1"/>
    <property type="molecule type" value="Genomic_DNA"/>
</dbReference>
<keyword evidence="6 14" id="KW-0479">Metal-binding</keyword>
<dbReference type="GO" id="GO:0005739">
    <property type="term" value="C:mitochondrion"/>
    <property type="evidence" value="ECO:0007669"/>
    <property type="project" value="UniProtKB-SubCell"/>
</dbReference>
<accession>A0A8T2P6M2</accession>
<evidence type="ECO:0000256" key="11">
    <source>
        <dbReference type="ARBA" id="ARBA00023315"/>
    </source>
</evidence>
<dbReference type="GO" id="GO:0002949">
    <property type="term" value="P:tRNA threonylcarbamoyladenosine modification"/>
    <property type="evidence" value="ECO:0007669"/>
    <property type="project" value="UniProtKB-UniRule"/>
</dbReference>
<keyword evidence="8" id="KW-0809">Transit peptide</keyword>
<dbReference type="FunFam" id="3.30.420.40:FF:000083">
    <property type="entry name" value="Probable tRNA N6-adenosine threonylcarbamoyltransferase, mitochondrial"/>
    <property type="match status" value="1"/>
</dbReference>
<evidence type="ECO:0000256" key="9">
    <source>
        <dbReference type="ARBA" id="ARBA00022962"/>
    </source>
</evidence>
<dbReference type="PANTHER" id="PTHR45937:SF1">
    <property type="entry name" value="ASPARAGINE SYNTHETASE DOMAIN-CONTAINING PROTEIN 1"/>
    <property type="match status" value="1"/>
</dbReference>
<keyword evidence="9" id="KW-0315">Glutamine amidotransferase</keyword>
<dbReference type="OrthoDB" id="10252281at2759"/>
<evidence type="ECO:0000313" key="17">
    <source>
        <dbReference type="Proteomes" id="UP000824540"/>
    </source>
</evidence>
<dbReference type="InterPro" id="IPR017861">
    <property type="entry name" value="KAE1/TsaD"/>
</dbReference>
<dbReference type="SUPFAM" id="SSF52402">
    <property type="entry name" value="Adenine nucleotide alpha hydrolases-like"/>
    <property type="match status" value="1"/>
</dbReference>
<keyword evidence="5 14" id="KW-0819">tRNA processing</keyword>
<keyword evidence="10 14" id="KW-0496">Mitochondrion</keyword>
<evidence type="ECO:0000313" key="16">
    <source>
        <dbReference type="EMBL" id="KAG9349173.1"/>
    </source>
</evidence>
<dbReference type="InterPro" id="IPR014729">
    <property type="entry name" value="Rossmann-like_a/b/a_fold"/>
</dbReference>
<evidence type="ECO:0000256" key="6">
    <source>
        <dbReference type="ARBA" id="ARBA00022723"/>
    </source>
</evidence>
<evidence type="ECO:0000256" key="12">
    <source>
        <dbReference type="ARBA" id="ARBA00040716"/>
    </source>
</evidence>
<feature type="domain" description="Gcp-like" evidence="15">
    <location>
        <begin position="56"/>
        <end position="336"/>
    </location>
</feature>
<dbReference type="CDD" id="cd03766">
    <property type="entry name" value="Gn_AT_II_novel"/>
    <property type="match status" value="1"/>
</dbReference>
<proteinExistence type="inferred from homology"/>
<dbReference type="EC" id="2.3.1.234" evidence="2"/>
<keyword evidence="17" id="KW-1185">Reference proteome</keyword>
<keyword evidence="4 14" id="KW-0808">Transferase</keyword>
<comment type="caution">
    <text evidence="16">The sequence shown here is derived from an EMBL/GenBank/DDBJ whole genome shotgun (WGS) entry which is preliminary data.</text>
</comment>
<dbReference type="InterPro" id="IPR043129">
    <property type="entry name" value="ATPase_NBD"/>
</dbReference>
<evidence type="ECO:0000256" key="4">
    <source>
        <dbReference type="ARBA" id="ARBA00022679"/>
    </source>
</evidence>
<keyword evidence="7" id="KW-0061">Asparagine biosynthesis</keyword>
<evidence type="ECO:0000256" key="2">
    <source>
        <dbReference type="ARBA" id="ARBA00012156"/>
    </source>
</evidence>
<evidence type="ECO:0000256" key="10">
    <source>
        <dbReference type="ARBA" id="ARBA00023128"/>
    </source>
</evidence>
<evidence type="ECO:0000259" key="15">
    <source>
        <dbReference type="Pfam" id="PF00814"/>
    </source>
</evidence>
<dbReference type="HAMAP" id="MF_01445">
    <property type="entry name" value="TsaD"/>
    <property type="match status" value="1"/>
</dbReference>
<dbReference type="GO" id="GO:0006529">
    <property type="term" value="P:asparagine biosynthetic process"/>
    <property type="evidence" value="ECO:0007669"/>
    <property type="project" value="UniProtKB-KW"/>
</dbReference>
<keyword evidence="11 14" id="KW-0012">Acyltransferase</keyword>
<keyword evidence="3" id="KW-0028">Amino-acid biosynthesis</keyword>
<comment type="cofactor">
    <cofactor evidence="14">
        <name>a divalent metal cation</name>
        <dbReference type="ChEBI" id="CHEBI:60240"/>
    </cofactor>
    <text evidence="14">Binds 1 divalent metal cation per subunit.</text>
</comment>
<dbReference type="AlphaFoldDB" id="A0A8T2P6M2"/>
<evidence type="ECO:0000256" key="8">
    <source>
        <dbReference type="ARBA" id="ARBA00022946"/>
    </source>
</evidence>
<protein>
    <recommendedName>
        <fullName evidence="12">Asparagine synthetase domain-containing protein 1</fullName>
        <ecNumber evidence="2">2.3.1.234</ecNumber>
    </recommendedName>
</protein>
<dbReference type="PRINTS" id="PR00789">
    <property type="entry name" value="OSIALOPTASE"/>
</dbReference>
<evidence type="ECO:0000256" key="13">
    <source>
        <dbReference type="ARBA" id="ARBA00048117"/>
    </source>
</evidence>
<comment type="subcellular location">
    <subcellularLocation>
        <location evidence="1 14">Mitochondrion</location>
    </subcellularLocation>
</comment>
<sequence length="965" mass="106452">MFLLNVIPGLIQTSLKRNVVLCRMVLTRTFSSRLVLGIETSCDETGAALMDETGLILAESLHSQKDVHLKTGGIIPMVAQRLHRENIARVVHEVLDKSGIGPRELSAVATTVKPGLALSLGVGLEYSLNFIQQHKTPFIPIHHMEAHALTVRLIQPLPFPFLVLLISGGHCLLAIARRLSLAKHPKCAMLSGGQAIELLAQEGNRLKFHFKSPMGQHYDCNFSFAGVRNQVAQSINKTEEAEGIQQGQILSCANDIAAAIQHTIASHIAKRTHRAILFCKAKGLLPQSNPCLVVSGGVASNTYFRKALKIVTDATNLSLLCPPPKLCTDNGVMIAWNGVEKLREGRGIISYNDEVRYEPRMCGICCVVSTSSSLLGKNVYENLRRRGPCCSREITKSAPDRRYQCLFSGHVLHMRGHMTPQPFEDDNGNVLLWNGEVFGGLAVGCEENDTHVLARHLSSSQKPEEMLSVLSTVQGPWAFVYYQAAQHCLWFGRDFFGRRSLLWQCNTLEKSVALSSVAAVVPGTDNLEWQEVPAVGVYQLDLKAFSDLGTLTVEVYPWIYSDTGPPSENIELKWEVLPPWTSLIMNKSRLFLPAPVSPLNKTISETLPNKVHTFSPQPSAEDLDVLLECAEKRKTVDHLIDVMSEAVRRRVQSLPCETPESSPLSSQADIAILFSGGIDSLFLAALADRHVPFGKTIDLLNVAFKLQEAQKPGKPKTKKNVELLPVDTNAGSTGDLITDCFDVPDRITGRASLKELQALNPNRRWNFVEINVTREELQETRQRRISHLIFPLETVLDDSIGCAVWFAARGAGTVMEGKEQKSYTSAAKVVLTGIGADEQLGGYSRHRVRFKTGGLDGLVQELAMELERISCRNLGRDDRIIGDHGKEARQNVVSFLNSLSVWEKMDLSLPRGLGEKLLLRLAARALGLGPSAILPKRAMQFGSRIAKLENRQEKASDKCHRLSTS</sequence>
<dbReference type="GO" id="GO:0004066">
    <property type="term" value="F:asparagine synthase (glutamine-hydrolyzing) activity"/>
    <property type="evidence" value="ECO:0007669"/>
    <property type="project" value="InterPro"/>
</dbReference>
<dbReference type="InterPro" id="IPR029055">
    <property type="entry name" value="Ntn_hydrolases_N"/>
</dbReference>
<reference evidence="16" key="1">
    <citation type="thesis" date="2021" institute="BYU ScholarsArchive" country="Provo, UT, USA">
        <title>Applications of and Algorithms for Genome Assembly and Genomic Analyses with an Emphasis on Marine Teleosts.</title>
        <authorList>
            <person name="Pickett B.D."/>
        </authorList>
    </citation>
    <scope>NUCLEOTIDE SEQUENCE</scope>
    <source>
        <strain evidence="16">HI-2016</strain>
    </source>
</reference>
<dbReference type="GO" id="GO:0061711">
    <property type="term" value="F:tRNA N(6)-L-threonylcarbamoyladenine synthase activity"/>
    <property type="evidence" value="ECO:0007669"/>
    <property type="project" value="UniProtKB-EC"/>
</dbReference>
<evidence type="ECO:0000256" key="14">
    <source>
        <dbReference type="HAMAP-Rule" id="MF_03179"/>
    </source>
</evidence>
<dbReference type="Proteomes" id="UP000824540">
    <property type="component" value="Unassembled WGS sequence"/>
</dbReference>
<dbReference type="InterPro" id="IPR051857">
    <property type="entry name" value="Asn_synthetase_domain"/>
</dbReference>
<dbReference type="InterPro" id="IPR022450">
    <property type="entry name" value="TsaD"/>
</dbReference>
<evidence type="ECO:0000256" key="3">
    <source>
        <dbReference type="ARBA" id="ARBA00022605"/>
    </source>
</evidence>
<organism evidence="16 17">
    <name type="scientific">Albula glossodonta</name>
    <name type="common">roundjaw bonefish</name>
    <dbReference type="NCBI Taxonomy" id="121402"/>
    <lineage>
        <taxon>Eukaryota</taxon>
        <taxon>Metazoa</taxon>
        <taxon>Chordata</taxon>
        <taxon>Craniata</taxon>
        <taxon>Vertebrata</taxon>
        <taxon>Euteleostomi</taxon>
        <taxon>Actinopterygii</taxon>
        <taxon>Neopterygii</taxon>
        <taxon>Teleostei</taxon>
        <taxon>Albuliformes</taxon>
        <taxon>Albulidae</taxon>
        <taxon>Albula</taxon>
    </lineage>
</organism>
<evidence type="ECO:0000256" key="5">
    <source>
        <dbReference type="ARBA" id="ARBA00022694"/>
    </source>
</evidence>
<evidence type="ECO:0000256" key="7">
    <source>
        <dbReference type="ARBA" id="ARBA00022888"/>
    </source>
</evidence>
<comment type="similarity">
    <text evidence="14">Belongs to the KAE1 / TsaD family.</text>
</comment>
<comment type="function">
    <text evidence="14">Required for the formation of a threonylcarbamoyl group on adenosine at position 37 (t(6)A37) in mitochondrial tRNAs that read codons beginning with adenine. Probably involved in the transfer of the threonylcarbamoyl moiety of threonylcarbamoyl-AMP (TC-AMP) to the N6 group of A37. Involved in mitochondrial genome maintenance.</text>
</comment>
<dbReference type="Gene3D" id="3.40.50.620">
    <property type="entry name" value="HUPs"/>
    <property type="match status" value="1"/>
</dbReference>